<accession>A0A2V2BEK7</accession>
<dbReference type="RefSeq" id="WP_109717697.1">
    <property type="nucleotide sequence ID" value="NZ_QGHF01000007.1"/>
</dbReference>
<dbReference type="InterPro" id="IPR043519">
    <property type="entry name" value="NT_sf"/>
</dbReference>
<proteinExistence type="predicted"/>
<dbReference type="PANTHER" id="PTHR34822">
    <property type="entry name" value="GRPB DOMAIN PROTEIN (AFU_ORTHOLOGUE AFUA_1G01530)"/>
    <property type="match status" value="1"/>
</dbReference>
<gene>
    <name evidence="1" type="ORF">C7431_107101</name>
</gene>
<dbReference type="OrthoDB" id="9799092at2"/>
<dbReference type="STRING" id="574096.HA38_03475"/>
<dbReference type="InterPro" id="IPR007344">
    <property type="entry name" value="GrpB/CoaE"/>
</dbReference>
<organism evidence="1 2">
    <name type="scientific">Pantoea allii</name>
    <dbReference type="NCBI Taxonomy" id="574096"/>
    <lineage>
        <taxon>Bacteria</taxon>
        <taxon>Pseudomonadati</taxon>
        <taxon>Pseudomonadota</taxon>
        <taxon>Gammaproteobacteria</taxon>
        <taxon>Enterobacterales</taxon>
        <taxon>Erwiniaceae</taxon>
        <taxon>Pantoea</taxon>
    </lineage>
</organism>
<protein>
    <submittedName>
        <fullName evidence="1">GrpB-like predicted nucleotidyltransferase (UPF0157 family)</fullName>
    </submittedName>
</protein>
<name>A0A2V2BEK7_9GAMM</name>
<keyword evidence="1" id="KW-0808">Transferase</keyword>
<evidence type="ECO:0000313" key="2">
    <source>
        <dbReference type="Proteomes" id="UP000245981"/>
    </source>
</evidence>
<dbReference type="Proteomes" id="UP000245981">
    <property type="component" value="Unassembled WGS sequence"/>
</dbReference>
<dbReference type="SUPFAM" id="SSF81301">
    <property type="entry name" value="Nucleotidyltransferase"/>
    <property type="match status" value="1"/>
</dbReference>
<dbReference type="EMBL" id="QGHF01000007">
    <property type="protein sequence ID" value="PWK95701.1"/>
    <property type="molecule type" value="Genomic_DNA"/>
</dbReference>
<evidence type="ECO:0000313" key="1">
    <source>
        <dbReference type="EMBL" id="PWK95701.1"/>
    </source>
</evidence>
<dbReference type="AlphaFoldDB" id="A0A2V2BEK7"/>
<reference evidence="1 2" key="1">
    <citation type="submission" date="2018-05" db="EMBL/GenBank/DDBJ databases">
        <title>Genomic Encyclopedia of Type Strains, Phase IV (KMG-V): Genome sequencing to study the core and pangenomes of soil and plant-associated prokaryotes.</title>
        <authorList>
            <person name="Whitman W."/>
        </authorList>
    </citation>
    <scope>NUCLEOTIDE SEQUENCE [LARGE SCALE GENOMIC DNA]</scope>
    <source>
        <strain evidence="1 2">PNA 200-10</strain>
    </source>
</reference>
<comment type="caution">
    <text evidence="1">The sequence shown here is derived from an EMBL/GenBank/DDBJ whole genome shotgun (WGS) entry which is preliminary data.</text>
</comment>
<dbReference type="Gene3D" id="3.30.460.10">
    <property type="entry name" value="Beta Polymerase, domain 2"/>
    <property type="match status" value="1"/>
</dbReference>
<dbReference type="Pfam" id="PF04229">
    <property type="entry name" value="GrpB"/>
    <property type="match status" value="1"/>
</dbReference>
<dbReference type="GO" id="GO:0016740">
    <property type="term" value="F:transferase activity"/>
    <property type="evidence" value="ECO:0007669"/>
    <property type="project" value="UniProtKB-KW"/>
</dbReference>
<sequence length="170" mass="18992">MRPRPLIISEYRPEWADHFLTEAAAVAAALGDILVAIHHIGSTAVEGLAAKPVIDMLTEVLNHDSPTAEALIQMGYQSRGENGMPGRRYFTKGAEARTHHIHAFISGSPDIRRHLAFRDYLRHSPKVRDEHAAVKRAAQLACQGDIKIYVQLKHDFIACHQQRALAIFPF</sequence>
<dbReference type="PANTHER" id="PTHR34822:SF1">
    <property type="entry name" value="GRPB FAMILY PROTEIN"/>
    <property type="match status" value="1"/>
</dbReference>